<dbReference type="CDD" id="cd01544">
    <property type="entry name" value="PBP1_GalR"/>
    <property type="match status" value="1"/>
</dbReference>
<dbReference type="PRINTS" id="PR00036">
    <property type="entry name" value="HTHLACI"/>
</dbReference>
<dbReference type="SMART" id="SM00354">
    <property type="entry name" value="HTH_LACI"/>
    <property type="match status" value="1"/>
</dbReference>
<dbReference type="OrthoDB" id="43195at2"/>
<evidence type="ECO:0000256" key="1">
    <source>
        <dbReference type="ARBA" id="ARBA00023015"/>
    </source>
</evidence>
<dbReference type="RefSeq" id="WP_073196588.1">
    <property type="nucleotide sequence ID" value="NZ_FQXO01000036.1"/>
</dbReference>
<keyword evidence="6" id="KW-1185">Reference proteome</keyword>
<dbReference type="InterPro" id="IPR000843">
    <property type="entry name" value="HTH_LacI"/>
</dbReference>
<keyword evidence="1" id="KW-0805">Transcription regulation</keyword>
<evidence type="ECO:0000256" key="2">
    <source>
        <dbReference type="ARBA" id="ARBA00023125"/>
    </source>
</evidence>
<dbReference type="Proteomes" id="UP000183967">
    <property type="component" value="Unassembled WGS sequence"/>
</dbReference>
<dbReference type="InterPro" id="IPR028082">
    <property type="entry name" value="Peripla_BP_I"/>
</dbReference>
<dbReference type="PANTHER" id="PTHR30146">
    <property type="entry name" value="LACI-RELATED TRANSCRIPTIONAL REPRESSOR"/>
    <property type="match status" value="1"/>
</dbReference>
<evidence type="ECO:0000259" key="4">
    <source>
        <dbReference type="PROSITE" id="PS50932"/>
    </source>
</evidence>
<proteinExistence type="predicted"/>
<name>A0A1M5UJX5_9FIRM</name>
<dbReference type="GO" id="GO:0003700">
    <property type="term" value="F:DNA-binding transcription factor activity"/>
    <property type="evidence" value="ECO:0007669"/>
    <property type="project" value="TreeGrafter"/>
</dbReference>
<dbReference type="Gene3D" id="3.40.50.2300">
    <property type="match status" value="2"/>
</dbReference>
<feature type="domain" description="HTH lacI-type" evidence="4">
    <location>
        <begin position="2"/>
        <end position="57"/>
    </location>
</feature>
<evidence type="ECO:0000313" key="6">
    <source>
        <dbReference type="Proteomes" id="UP000183967"/>
    </source>
</evidence>
<dbReference type="PROSITE" id="PS00356">
    <property type="entry name" value="HTH_LACI_1"/>
    <property type="match status" value="1"/>
</dbReference>
<evidence type="ECO:0000256" key="3">
    <source>
        <dbReference type="ARBA" id="ARBA00023163"/>
    </source>
</evidence>
<keyword evidence="3" id="KW-0804">Transcription</keyword>
<dbReference type="Gene3D" id="1.10.260.40">
    <property type="entry name" value="lambda repressor-like DNA-binding domains"/>
    <property type="match status" value="1"/>
</dbReference>
<gene>
    <name evidence="5" type="ORF">SAMN02745135_01460</name>
</gene>
<evidence type="ECO:0000313" key="5">
    <source>
        <dbReference type="EMBL" id="SHH63315.1"/>
    </source>
</evidence>
<dbReference type="SUPFAM" id="SSF53822">
    <property type="entry name" value="Periplasmic binding protein-like I"/>
    <property type="match status" value="1"/>
</dbReference>
<dbReference type="InterPro" id="IPR046335">
    <property type="entry name" value="LacI/GalR-like_sensor"/>
</dbReference>
<organism evidence="5 6">
    <name type="scientific">Caloranaerobacter azorensis DSM 13643</name>
    <dbReference type="NCBI Taxonomy" id="1121264"/>
    <lineage>
        <taxon>Bacteria</taxon>
        <taxon>Bacillati</taxon>
        <taxon>Bacillota</taxon>
        <taxon>Tissierellia</taxon>
        <taxon>Tissierellales</taxon>
        <taxon>Thermohalobacteraceae</taxon>
        <taxon>Caloranaerobacter</taxon>
    </lineage>
</organism>
<dbReference type="EMBL" id="FQXO01000036">
    <property type="protein sequence ID" value="SHH63315.1"/>
    <property type="molecule type" value="Genomic_DNA"/>
</dbReference>
<dbReference type="AlphaFoldDB" id="A0A1M5UJX5"/>
<dbReference type="PANTHER" id="PTHR30146:SF149">
    <property type="entry name" value="HTH-TYPE TRANSCRIPTIONAL REGULATOR EBGR"/>
    <property type="match status" value="1"/>
</dbReference>
<keyword evidence="2" id="KW-0238">DNA-binding</keyword>
<reference evidence="6" key="1">
    <citation type="submission" date="2016-11" db="EMBL/GenBank/DDBJ databases">
        <authorList>
            <person name="Varghese N."/>
            <person name="Submissions S."/>
        </authorList>
    </citation>
    <scope>NUCLEOTIDE SEQUENCE [LARGE SCALE GENOMIC DNA]</scope>
    <source>
        <strain evidence="6">DSM 13643</strain>
    </source>
</reference>
<dbReference type="SUPFAM" id="SSF47413">
    <property type="entry name" value="lambda repressor-like DNA-binding domains"/>
    <property type="match status" value="1"/>
</dbReference>
<dbReference type="InterPro" id="IPR010982">
    <property type="entry name" value="Lambda_DNA-bd_dom_sf"/>
</dbReference>
<dbReference type="Pfam" id="PF13377">
    <property type="entry name" value="Peripla_BP_3"/>
    <property type="match status" value="1"/>
</dbReference>
<sequence length="335" mass="38378">MATIRDIAKLAGVSIATVSRVLNYDTSLSVTDETRRRIFEAAEELHYKPPKQRNKKVKKKLKIGIIHWYSQKEELDDPYYLSIRKGIEKECFSKNIETMTIFKNDNRYITDELNDLDGVIAIGKFSSDDIEEFLMYSRNIVFVDFSPNEKIYDSVVIDFRKAVLEVLEYLLNCGHSKVGFIGGREYVGKKMKPIEDEREKTYREFVQTRKLFDPKNIYIGNFTAEDGYKLMKKAIKTGQLPTAFFIASDSMAIGAMKALYESNIKVPEDVSIIGFNDIPTSKYLTPSLTTVKVHTEFMGGTAVNLLLERINGNREIPKKVVIPCELIIRESCRSI</sequence>
<dbReference type="PROSITE" id="PS50932">
    <property type="entry name" value="HTH_LACI_2"/>
    <property type="match status" value="1"/>
</dbReference>
<dbReference type="GO" id="GO:0000976">
    <property type="term" value="F:transcription cis-regulatory region binding"/>
    <property type="evidence" value="ECO:0007669"/>
    <property type="project" value="TreeGrafter"/>
</dbReference>
<dbReference type="Pfam" id="PF00356">
    <property type="entry name" value="LacI"/>
    <property type="match status" value="1"/>
</dbReference>
<protein>
    <submittedName>
        <fullName evidence="5">Transcriptional regulator, LacI family</fullName>
    </submittedName>
</protein>
<dbReference type="CDD" id="cd01392">
    <property type="entry name" value="HTH_LacI"/>
    <property type="match status" value="1"/>
</dbReference>
<accession>A0A1M5UJX5</accession>